<name>A0A6G0XE18_APHCR</name>
<proteinExistence type="predicted"/>
<dbReference type="Proteomes" id="UP000478052">
    <property type="component" value="Unassembled WGS sequence"/>
</dbReference>
<evidence type="ECO:0000313" key="2">
    <source>
        <dbReference type="Proteomes" id="UP000478052"/>
    </source>
</evidence>
<keyword evidence="2" id="KW-1185">Reference proteome</keyword>
<reference evidence="1 2" key="1">
    <citation type="submission" date="2019-08" db="EMBL/GenBank/DDBJ databases">
        <title>Whole genome of Aphis craccivora.</title>
        <authorList>
            <person name="Voronova N.V."/>
            <person name="Shulinski R.S."/>
            <person name="Bandarenka Y.V."/>
            <person name="Zhorov D.G."/>
            <person name="Warner D."/>
        </authorList>
    </citation>
    <scope>NUCLEOTIDE SEQUENCE [LARGE SCALE GENOMIC DNA]</scope>
    <source>
        <strain evidence="1">180601</strain>
        <tissue evidence="1">Whole Body</tissue>
    </source>
</reference>
<dbReference type="OrthoDB" id="6622160at2759"/>
<keyword evidence="1" id="KW-0808">Transferase</keyword>
<accession>A0A6G0XE18</accession>
<dbReference type="GO" id="GO:0016301">
    <property type="term" value="F:kinase activity"/>
    <property type="evidence" value="ECO:0007669"/>
    <property type="project" value="UniProtKB-KW"/>
</dbReference>
<dbReference type="AlphaFoldDB" id="A0A6G0XE18"/>
<sequence>MLEKRKQLDDEQTVAYINEAESLCRRVDPLMTQTDMVRNIMKGLKPNIARYIGIMEHSTINELKNNIRKYENLEFIITGQTYQSPAEIKESIFKEQLNQLTTQFNDKINILNKKIF</sequence>
<keyword evidence="1" id="KW-0418">Kinase</keyword>
<dbReference type="EMBL" id="VUJU01007920">
    <property type="protein sequence ID" value="KAF0738425.1"/>
    <property type="molecule type" value="Genomic_DNA"/>
</dbReference>
<comment type="caution">
    <text evidence="1">The sequence shown here is derived from an EMBL/GenBank/DDBJ whole genome shotgun (WGS) entry which is preliminary data.</text>
</comment>
<organism evidence="1 2">
    <name type="scientific">Aphis craccivora</name>
    <name type="common">Cowpea aphid</name>
    <dbReference type="NCBI Taxonomy" id="307492"/>
    <lineage>
        <taxon>Eukaryota</taxon>
        <taxon>Metazoa</taxon>
        <taxon>Ecdysozoa</taxon>
        <taxon>Arthropoda</taxon>
        <taxon>Hexapoda</taxon>
        <taxon>Insecta</taxon>
        <taxon>Pterygota</taxon>
        <taxon>Neoptera</taxon>
        <taxon>Paraneoptera</taxon>
        <taxon>Hemiptera</taxon>
        <taxon>Sternorrhyncha</taxon>
        <taxon>Aphidomorpha</taxon>
        <taxon>Aphidoidea</taxon>
        <taxon>Aphididae</taxon>
        <taxon>Aphidini</taxon>
        <taxon>Aphis</taxon>
        <taxon>Aphis</taxon>
    </lineage>
</organism>
<evidence type="ECO:0000313" key="1">
    <source>
        <dbReference type="EMBL" id="KAF0738425.1"/>
    </source>
</evidence>
<gene>
    <name evidence="1" type="ORF">FWK35_00024468</name>
</gene>
<protein>
    <submittedName>
        <fullName evidence="1">Putative serine/threonine-protein kinase clkA</fullName>
    </submittedName>
</protein>